<feature type="compositionally biased region" description="Polar residues" evidence="1">
    <location>
        <begin position="410"/>
        <end position="421"/>
    </location>
</feature>
<protein>
    <submittedName>
        <fullName evidence="3">Fatty acid amide hydrolase-like</fullName>
    </submittedName>
</protein>
<dbReference type="FunFam" id="3.10.20.90:FF:000058">
    <property type="entry name" value="Octicosapeptide/phox/Bem1p domain kinase superfamily protein"/>
    <property type="match status" value="1"/>
</dbReference>
<evidence type="ECO:0000259" key="2">
    <source>
        <dbReference type="SMART" id="SM00666"/>
    </source>
</evidence>
<dbReference type="AlphaFoldDB" id="A0A6A3ADR6"/>
<evidence type="ECO:0000256" key="1">
    <source>
        <dbReference type="SAM" id="MobiDB-lite"/>
    </source>
</evidence>
<organism evidence="3 4">
    <name type="scientific">Hibiscus syriacus</name>
    <name type="common">Rose of Sharon</name>
    <dbReference type="NCBI Taxonomy" id="106335"/>
    <lineage>
        <taxon>Eukaryota</taxon>
        <taxon>Viridiplantae</taxon>
        <taxon>Streptophyta</taxon>
        <taxon>Embryophyta</taxon>
        <taxon>Tracheophyta</taxon>
        <taxon>Spermatophyta</taxon>
        <taxon>Magnoliopsida</taxon>
        <taxon>eudicotyledons</taxon>
        <taxon>Gunneridae</taxon>
        <taxon>Pentapetalae</taxon>
        <taxon>rosids</taxon>
        <taxon>malvids</taxon>
        <taxon>Malvales</taxon>
        <taxon>Malvaceae</taxon>
        <taxon>Malvoideae</taxon>
        <taxon>Hibiscus</taxon>
    </lineage>
</organism>
<accession>A0A6A3ADR6</accession>
<sequence length="471" mass="51575">MENYPYNSYPDSGNSSPQSREIEFENPSPWEDQSQQQQSYKAKFMCSYGGKIHSRPHDNQLAYIGGETKIMAVDRNIKLSAMIAKLSALCGGGDVSFKYQLPGEDLDSLISVTNDDDIEHMMHEYDRLFRASAKPSRMRLFVFPATGSVNFGSEGSKLDRERFVDALNSGPTSGEEKTAAIPQSKVDFLFGLEKGMTPPPPVKIRDPVAEPVIQSPPPPPPVPEVVVMDHALNPSEIQRQIQVLQRLQIRDQEQLFMYRKKTDDVVASLPYTGEYYAQKLPEKPQPMTVQQQVPATAGFCPEKHISSGGFPATVTAAPGPPPPSDHHVYMIPAPVPGSAPATLYHVPPPAPASAPSSAPPQMVRSVPVQAGQGYYTNVQRMPHDVYGEQPVYNMVAQQQQPPPPTQHQPMSATPQQVTRSPSGGIPDAAYTHMAAYDRPIYYTAPGAIVPPQYQGVSTAVSGEKRGTVDKR</sequence>
<comment type="caution">
    <text evidence="3">The sequence shown here is derived from an EMBL/GenBank/DDBJ whole genome shotgun (WGS) entry which is preliminary data.</text>
</comment>
<dbReference type="Gene3D" id="3.10.20.90">
    <property type="entry name" value="Phosphatidylinositol 3-kinase Catalytic Subunit, Chain A, domain 1"/>
    <property type="match status" value="1"/>
</dbReference>
<reference evidence="3" key="1">
    <citation type="submission" date="2019-09" db="EMBL/GenBank/DDBJ databases">
        <title>Draft genome information of white flower Hibiscus syriacus.</title>
        <authorList>
            <person name="Kim Y.-M."/>
        </authorList>
    </citation>
    <scope>NUCLEOTIDE SEQUENCE [LARGE SCALE GENOMIC DNA]</scope>
    <source>
        <strain evidence="3">YM2019G1</strain>
    </source>
</reference>
<dbReference type="SUPFAM" id="SSF54277">
    <property type="entry name" value="CAD &amp; PB1 domains"/>
    <property type="match status" value="1"/>
</dbReference>
<evidence type="ECO:0000313" key="3">
    <source>
        <dbReference type="EMBL" id="KAE8702206.1"/>
    </source>
</evidence>
<dbReference type="EMBL" id="VEPZ02001009">
    <property type="protein sequence ID" value="KAE8702206.1"/>
    <property type="molecule type" value="Genomic_DNA"/>
</dbReference>
<dbReference type="PANTHER" id="PTHR31066">
    <property type="entry name" value="OS05G0427100 PROTEIN-RELATED"/>
    <property type="match status" value="1"/>
</dbReference>
<dbReference type="OrthoDB" id="1938580at2759"/>
<gene>
    <name evidence="3" type="ORF">F3Y22_tig00110485pilonHSYRG00058</name>
</gene>
<dbReference type="GO" id="GO:0016787">
    <property type="term" value="F:hydrolase activity"/>
    <property type="evidence" value="ECO:0007669"/>
    <property type="project" value="UniProtKB-KW"/>
</dbReference>
<proteinExistence type="predicted"/>
<dbReference type="Proteomes" id="UP000436088">
    <property type="component" value="Unassembled WGS sequence"/>
</dbReference>
<dbReference type="InterPro" id="IPR000270">
    <property type="entry name" value="PB1_dom"/>
</dbReference>
<dbReference type="PANTHER" id="PTHR31066:SF100">
    <property type="entry name" value="PB1 DOMAIN-CONTAINING PROTEIN"/>
    <property type="match status" value="1"/>
</dbReference>
<feature type="region of interest" description="Disordered" evidence="1">
    <location>
        <begin position="397"/>
        <end position="424"/>
    </location>
</feature>
<keyword evidence="4" id="KW-1185">Reference proteome</keyword>
<dbReference type="CDD" id="cd06410">
    <property type="entry name" value="PB1_UP2"/>
    <property type="match status" value="1"/>
</dbReference>
<feature type="compositionally biased region" description="Polar residues" evidence="1">
    <location>
        <begin position="1"/>
        <end position="19"/>
    </location>
</feature>
<name>A0A6A3ADR6_HIBSY</name>
<feature type="domain" description="PB1" evidence="2">
    <location>
        <begin position="56"/>
        <end position="145"/>
    </location>
</feature>
<dbReference type="Pfam" id="PF00564">
    <property type="entry name" value="PB1"/>
    <property type="match status" value="1"/>
</dbReference>
<evidence type="ECO:0000313" key="4">
    <source>
        <dbReference type="Proteomes" id="UP000436088"/>
    </source>
</evidence>
<dbReference type="SMART" id="SM00666">
    <property type="entry name" value="PB1"/>
    <property type="match status" value="1"/>
</dbReference>
<dbReference type="InterPro" id="IPR053198">
    <property type="entry name" value="Gynoecium_Dev_Regulator"/>
</dbReference>
<feature type="region of interest" description="Disordered" evidence="1">
    <location>
        <begin position="1"/>
        <end position="36"/>
    </location>
</feature>